<dbReference type="AlphaFoldDB" id="A0A136JCW8"/>
<organism evidence="9 10">
    <name type="scientific">Microdochium bolleyi</name>
    <dbReference type="NCBI Taxonomy" id="196109"/>
    <lineage>
        <taxon>Eukaryota</taxon>
        <taxon>Fungi</taxon>
        <taxon>Dikarya</taxon>
        <taxon>Ascomycota</taxon>
        <taxon>Pezizomycotina</taxon>
        <taxon>Sordariomycetes</taxon>
        <taxon>Xylariomycetidae</taxon>
        <taxon>Xylariales</taxon>
        <taxon>Microdochiaceae</taxon>
        <taxon>Microdochium</taxon>
    </lineage>
</organism>
<evidence type="ECO:0000256" key="3">
    <source>
        <dbReference type="ARBA" id="ARBA00023002"/>
    </source>
</evidence>
<reference evidence="10" key="1">
    <citation type="submission" date="2016-02" db="EMBL/GenBank/DDBJ databases">
        <title>Draft genome sequence of Microdochium bolleyi, a fungal endophyte of beachgrass.</title>
        <authorList>
            <consortium name="DOE Joint Genome Institute"/>
            <person name="David A.S."/>
            <person name="May G."/>
            <person name="Haridas S."/>
            <person name="Lim J."/>
            <person name="Wang M."/>
            <person name="Labutti K."/>
            <person name="Lipzen A."/>
            <person name="Barry K."/>
            <person name="Grigoriev I.V."/>
        </authorList>
    </citation>
    <scope>NUCLEOTIDE SEQUENCE [LARGE SCALE GENOMIC DNA]</scope>
    <source>
        <strain evidence="10">J235TASD1</strain>
    </source>
</reference>
<evidence type="ECO:0000256" key="2">
    <source>
        <dbReference type="ARBA" id="ARBA00022723"/>
    </source>
</evidence>
<evidence type="ECO:0000256" key="8">
    <source>
        <dbReference type="SAM" id="Phobius"/>
    </source>
</evidence>
<dbReference type="PANTHER" id="PTHR46300">
    <property type="entry name" value="P450, PUTATIVE (EUROFUNG)-RELATED-RELATED"/>
    <property type="match status" value="1"/>
</dbReference>
<dbReference type="STRING" id="196109.A0A136JCW8"/>
<evidence type="ECO:0000256" key="1">
    <source>
        <dbReference type="ARBA" id="ARBA00010617"/>
    </source>
</evidence>
<dbReference type="InterPro" id="IPR001128">
    <property type="entry name" value="Cyt_P450"/>
</dbReference>
<keyword evidence="4 6" id="KW-0408">Iron</keyword>
<proteinExistence type="inferred from homology"/>
<gene>
    <name evidence="9" type="ORF">Micbo1qcDRAFT_187346</name>
</gene>
<keyword evidence="5 7" id="KW-0503">Monooxygenase</keyword>
<dbReference type="PROSITE" id="PS00086">
    <property type="entry name" value="CYTOCHROME_P450"/>
    <property type="match status" value="1"/>
</dbReference>
<feature type="transmembrane region" description="Helical" evidence="8">
    <location>
        <begin position="12"/>
        <end position="38"/>
    </location>
</feature>
<name>A0A136JCW8_9PEZI</name>
<dbReference type="InterPro" id="IPR050364">
    <property type="entry name" value="Cytochrome_P450_fung"/>
</dbReference>
<evidence type="ECO:0000313" key="9">
    <source>
        <dbReference type="EMBL" id="KXJ95002.1"/>
    </source>
</evidence>
<sequence length="486" mass="54265">MIPTTSSAMTDMTAFILSPTFLISAALLVAGNALFLLLSARRPKGFPPGPPGFPGLGNLFQINKSIPALTYSAWARKYGQDKPMGVKLGTTNIVVLNSARMVRDLFERRGAIYSDRPRPNGEDEKWKFQTHQVPASLFHDSGPWLTRWRREFNGALGSAAAVARLHPINDAETARVLVALLEAGPATHRSDLEDIILSWVTSVPCIAVVGQRPDAMAHHGFEMDVFRRRTAGYMMLHKPDLMDRFPVLRYLPGRFGMAQWKAKSQIVAKDYPDVQQRIRDEVFQVSGGAPLKSTDTARLVYTEAFWHEGIPHAPAQDDVYDGYQIPKHTAVYANVWHIHHSPEDYESPEKFDPERFLRHPSGMRSGSAHDSATTETSATARATYAFGFGRRVCPGMLLAKQSLILGLAKILWAFDVLPAQEGQELDLDVDTGFVQGLITFHPKNLDVSLKLRPERSKKDLLDHCSESYKIEAELMCWQERSKAGET</sequence>
<evidence type="ECO:0000256" key="6">
    <source>
        <dbReference type="PIRSR" id="PIRSR602401-1"/>
    </source>
</evidence>
<keyword evidence="8" id="KW-0812">Transmembrane</keyword>
<dbReference type="GO" id="GO:0020037">
    <property type="term" value="F:heme binding"/>
    <property type="evidence" value="ECO:0007669"/>
    <property type="project" value="InterPro"/>
</dbReference>
<keyword evidence="8" id="KW-0472">Membrane</keyword>
<comment type="similarity">
    <text evidence="1 7">Belongs to the cytochrome P450 family.</text>
</comment>
<dbReference type="OrthoDB" id="1470350at2759"/>
<evidence type="ECO:0000256" key="7">
    <source>
        <dbReference type="RuleBase" id="RU000461"/>
    </source>
</evidence>
<keyword evidence="2 6" id="KW-0479">Metal-binding</keyword>
<evidence type="ECO:0000256" key="4">
    <source>
        <dbReference type="ARBA" id="ARBA00023004"/>
    </source>
</evidence>
<dbReference type="GO" id="GO:0016705">
    <property type="term" value="F:oxidoreductase activity, acting on paired donors, with incorporation or reduction of molecular oxygen"/>
    <property type="evidence" value="ECO:0007669"/>
    <property type="project" value="InterPro"/>
</dbReference>
<comment type="cofactor">
    <cofactor evidence="6">
        <name>heme</name>
        <dbReference type="ChEBI" id="CHEBI:30413"/>
    </cofactor>
</comment>
<dbReference type="InParanoid" id="A0A136JCW8"/>
<dbReference type="Gene3D" id="1.10.630.10">
    <property type="entry name" value="Cytochrome P450"/>
    <property type="match status" value="2"/>
</dbReference>
<dbReference type="PRINTS" id="PR00463">
    <property type="entry name" value="EP450I"/>
</dbReference>
<keyword evidence="8" id="KW-1133">Transmembrane helix</keyword>
<dbReference type="Proteomes" id="UP000070501">
    <property type="component" value="Unassembled WGS sequence"/>
</dbReference>
<keyword evidence="6 7" id="KW-0349">Heme</keyword>
<dbReference type="InterPro" id="IPR017972">
    <property type="entry name" value="Cyt_P450_CS"/>
</dbReference>
<keyword evidence="10" id="KW-1185">Reference proteome</keyword>
<evidence type="ECO:0000313" key="10">
    <source>
        <dbReference type="Proteomes" id="UP000070501"/>
    </source>
</evidence>
<dbReference type="PANTHER" id="PTHR46300:SF2">
    <property type="entry name" value="CYTOCHROME P450 MONOOXYGENASE ALNH-RELATED"/>
    <property type="match status" value="1"/>
</dbReference>
<accession>A0A136JCW8</accession>
<protein>
    <submittedName>
        <fullName evidence="9">Cytochrome P450</fullName>
    </submittedName>
</protein>
<feature type="binding site" description="axial binding residue" evidence="6">
    <location>
        <position position="393"/>
    </location>
    <ligand>
        <name>heme</name>
        <dbReference type="ChEBI" id="CHEBI:30413"/>
    </ligand>
    <ligandPart>
        <name>Fe</name>
        <dbReference type="ChEBI" id="CHEBI:18248"/>
    </ligandPart>
</feature>
<dbReference type="InterPro" id="IPR002401">
    <property type="entry name" value="Cyt_P450_E_grp-I"/>
</dbReference>
<evidence type="ECO:0000256" key="5">
    <source>
        <dbReference type="ARBA" id="ARBA00023033"/>
    </source>
</evidence>
<dbReference type="GO" id="GO:0004497">
    <property type="term" value="F:monooxygenase activity"/>
    <property type="evidence" value="ECO:0007669"/>
    <property type="project" value="UniProtKB-KW"/>
</dbReference>
<keyword evidence="3 7" id="KW-0560">Oxidoreductase</keyword>
<dbReference type="Pfam" id="PF00067">
    <property type="entry name" value="p450"/>
    <property type="match status" value="2"/>
</dbReference>
<dbReference type="EMBL" id="KQ964246">
    <property type="protein sequence ID" value="KXJ95002.1"/>
    <property type="molecule type" value="Genomic_DNA"/>
</dbReference>
<dbReference type="GO" id="GO:0005506">
    <property type="term" value="F:iron ion binding"/>
    <property type="evidence" value="ECO:0007669"/>
    <property type="project" value="InterPro"/>
</dbReference>
<dbReference type="SUPFAM" id="SSF48264">
    <property type="entry name" value="Cytochrome P450"/>
    <property type="match status" value="1"/>
</dbReference>
<dbReference type="InterPro" id="IPR036396">
    <property type="entry name" value="Cyt_P450_sf"/>
</dbReference>